<proteinExistence type="predicted"/>
<keyword evidence="3" id="KW-1185">Reference proteome</keyword>
<dbReference type="EMBL" id="MCFE01000096">
    <property type="protein sequence ID" value="ORX99515.1"/>
    <property type="molecule type" value="Genomic_DNA"/>
</dbReference>
<sequence>MEILLGCSDRLLGRRYKCSAPLAHSTKRQISQAMRPLLILSLLGVSLVARHVVTSSPVPFDPLPKKYYGKFSRYTDYPENYADWVPDDGGWLYHEDRIRERFRHQLKHRPNQAATGATTPESPTEADHAPPNQEAKGSEGPASPEGQPERCARITAKLVELGIRGDAMVCLDATVTIDFLKSPGISPQVSQVNGLMSSEEVAAKCDLIKTNVIPLAISSEAVVCLPNIIQIMLT</sequence>
<dbReference type="AlphaFoldDB" id="A0A1Y1YNG9"/>
<gene>
    <name evidence="2" type="ORF">K493DRAFT_109624</name>
</gene>
<accession>A0A1Y1YNG9</accession>
<protein>
    <submittedName>
        <fullName evidence="2">Uncharacterized protein</fullName>
    </submittedName>
</protein>
<dbReference type="Proteomes" id="UP000193498">
    <property type="component" value="Unassembled WGS sequence"/>
</dbReference>
<dbReference type="InParanoid" id="A0A1Y1YNG9"/>
<name>A0A1Y1YNG9_9FUNG</name>
<feature type="compositionally biased region" description="Polar residues" evidence="1">
    <location>
        <begin position="112"/>
        <end position="122"/>
    </location>
</feature>
<reference evidence="2 3" key="1">
    <citation type="submission" date="2016-07" db="EMBL/GenBank/DDBJ databases">
        <title>Pervasive Adenine N6-methylation of Active Genes in Fungi.</title>
        <authorList>
            <consortium name="DOE Joint Genome Institute"/>
            <person name="Mondo S.J."/>
            <person name="Dannebaum R.O."/>
            <person name="Kuo R.C."/>
            <person name="Labutti K."/>
            <person name="Haridas S."/>
            <person name="Kuo A."/>
            <person name="Salamov A."/>
            <person name="Ahrendt S.R."/>
            <person name="Lipzen A."/>
            <person name="Sullivan W."/>
            <person name="Andreopoulos W.B."/>
            <person name="Clum A."/>
            <person name="Lindquist E."/>
            <person name="Daum C."/>
            <person name="Ramamoorthy G.K."/>
            <person name="Gryganskyi A."/>
            <person name="Culley D."/>
            <person name="Magnuson J.K."/>
            <person name="James T.Y."/>
            <person name="O'Malley M.A."/>
            <person name="Stajich J.E."/>
            <person name="Spatafora J.W."/>
            <person name="Visel A."/>
            <person name="Grigoriev I.V."/>
        </authorList>
    </citation>
    <scope>NUCLEOTIDE SEQUENCE [LARGE SCALE GENOMIC DNA]</scope>
    <source>
        <strain evidence="2 3">CBS 931.73</strain>
    </source>
</reference>
<evidence type="ECO:0000313" key="3">
    <source>
        <dbReference type="Proteomes" id="UP000193498"/>
    </source>
</evidence>
<comment type="caution">
    <text evidence="2">The sequence shown here is derived from an EMBL/GenBank/DDBJ whole genome shotgun (WGS) entry which is preliminary data.</text>
</comment>
<evidence type="ECO:0000313" key="2">
    <source>
        <dbReference type="EMBL" id="ORX99515.1"/>
    </source>
</evidence>
<evidence type="ECO:0000256" key="1">
    <source>
        <dbReference type="SAM" id="MobiDB-lite"/>
    </source>
</evidence>
<feature type="region of interest" description="Disordered" evidence="1">
    <location>
        <begin position="104"/>
        <end position="148"/>
    </location>
</feature>
<organism evidence="2 3">
    <name type="scientific">Basidiobolus meristosporus CBS 931.73</name>
    <dbReference type="NCBI Taxonomy" id="1314790"/>
    <lineage>
        <taxon>Eukaryota</taxon>
        <taxon>Fungi</taxon>
        <taxon>Fungi incertae sedis</taxon>
        <taxon>Zoopagomycota</taxon>
        <taxon>Entomophthoromycotina</taxon>
        <taxon>Basidiobolomycetes</taxon>
        <taxon>Basidiobolales</taxon>
        <taxon>Basidiobolaceae</taxon>
        <taxon>Basidiobolus</taxon>
    </lineage>
</organism>